<proteinExistence type="predicted"/>
<dbReference type="InterPro" id="IPR045339">
    <property type="entry name" value="DUF6534"/>
</dbReference>
<dbReference type="EMBL" id="NIDF01000056">
    <property type="protein sequence ID" value="TYJ54670.1"/>
    <property type="molecule type" value="Genomic_DNA"/>
</dbReference>
<dbReference type="AlphaFoldDB" id="A0A5D3AX39"/>
<protein>
    <recommendedName>
        <fullName evidence="2">DUF6534 domain-containing protein</fullName>
    </recommendedName>
</protein>
<keyword evidence="1" id="KW-1133">Transmembrane helix</keyword>
<evidence type="ECO:0000313" key="4">
    <source>
        <dbReference type="Proteomes" id="UP000322245"/>
    </source>
</evidence>
<feature type="transmembrane region" description="Helical" evidence="1">
    <location>
        <begin position="114"/>
        <end position="134"/>
    </location>
</feature>
<evidence type="ECO:0000313" key="3">
    <source>
        <dbReference type="EMBL" id="TYJ54670.1"/>
    </source>
</evidence>
<evidence type="ECO:0000259" key="2">
    <source>
        <dbReference type="Pfam" id="PF20152"/>
    </source>
</evidence>
<feature type="domain" description="DUF6534" evidence="2">
    <location>
        <begin position="192"/>
        <end position="287"/>
    </location>
</feature>
<keyword evidence="1" id="KW-0812">Transmembrane</keyword>
<dbReference type="PANTHER" id="PTHR40465">
    <property type="entry name" value="CHROMOSOME 1, WHOLE GENOME SHOTGUN SEQUENCE"/>
    <property type="match status" value="1"/>
</dbReference>
<keyword evidence="4" id="KW-1185">Reference proteome</keyword>
<feature type="transmembrane region" description="Helical" evidence="1">
    <location>
        <begin position="220"/>
        <end position="245"/>
    </location>
</feature>
<accession>A0A5D3AX39</accession>
<feature type="transmembrane region" description="Helical" evidence="1">
    <location>
        <begin position="184"/>
        <end position="208"/>
    </location>
</feature>
<name>A0A5D3AX39_9TREE</name>
<gene>
    <name evidence="3" type="ORF">B9479_004704</name>
</gene>
<dbReference type="Proteomes" id="UP000322245">
    <property type="component" value="Unassembled WGS sequence"/>
</dbReference>
<feature type="transmembrane region" description="Helical" evidence="1">
    <location>
        <begin position="265"/>
        <end position="283"/>
    </location>
</feature>
<dbReference type="Pfam" id="PF20152">
    <property type="entry name" value="DUF6534"/>
    <property type="match status" value="1"/>
</dbReference>
<organism evidence="3 4">
    <name type="scientific">Cryptococcus floricola</name>
    <dbReference type="NCBI Taxonomy" id="2591691"/>
    <lineage>
        <taxon>Eukaryota</taxon>
        <taxon>Fungi</taxon>
        <taxon>Dikarya</taxon>
        <taxon>Basidiomycota</taxon>
        <taxon>Agaricomycotina</taxon>
        <taxon>Tremellomycetes</taxon>
        <taxon>Tremellales</taxon>
        <taxon>Cryptococcaceae</taxon>
        <taxon>Cryptococcus</taxon>
    </lineage>
</organism>
<feature type="transmembrane region" description="Helical" evidence="1">
    <location>
        <begin position="43"/>
        <end position="61"/>
    </location>
</feature>
<reference evidence="3 4" key="1">
    <citation type="submission" date="2017-05" db="EMBL/GenBank/DDBJ databases">
        <title>The Genome Sequence of Tsuchiyaea wingfieldii DSM 27421.</title>
        <authorList>
            <person name="Cuomo C."/>
            <person name="Passer A."/>
            <person name="Billmyre B."/>
            <person name="Heitman J."/>
        </authorList>
    </citation>
    <scope>NUCLEOTIDE SEQUENCE [LARGE SCALE GENOMIC DNA]</scope>
    <source>
        <strain evidence="3 4">DSM 27421</strain>
    </source>
</reference>
<keyword evidence="1" id="KW-0472">Membrane</keyword>
<comment type="caution">
    <text evidence="3">The sequence shown here is derived from an EMBL/GenBank/DDBJ whole genome shotgun (WGS) entry which is preliminary data.</text>
</comment>
<feature type="transmembrane region" description="Helical" evidence="1">
    <location>
        <begin position="73"/>
        <end position="94"/>
    </location>
</feature>
<feature type="transmembrane region" description="Helical" evidence="1">
    <location>
        <begin position="146"/>
        <end position="164"/>
    </location>
</feature>
<sequence>MSGSVGPLFLQLATNNASAADLLEEAVRAAIQPHRGTYLGPVLLGSWLDLIGWGLMAKQLLTWWQYAVEDEALVQILVLWCSIWGSVGTVHLAYLFHVFVYNFGIYESFAVSTWGSWLGVIGPFPIAGVQVFYTYRAYVLTRKNKLMAGAILLLIISSIVGGVGSKIVTKPDSYRYESPDIQAFIFLFICSSVAANVLITGVIMWCLGKSKSGWKATDKLVNKLSVVAVETQLAPTIVAIAFLVFYTLKVNNAPNSPSITSNLTAFFMMLLPKTYIVGFLAVLNSRTSLMAVASTSHDVTDFEKKCVAQNGFELRKRPLDRGQIKITTDTYVHASSHDTASPLQDKKSKSPKLRLADIMVEADEETVNDDLEYYANGSKTALTSVDGSQVSLQMERGGMR</sequence>
<evidence type="ECO:0000256" key="1">
    <source>
        <dbReference type="SAM" id="Phobius"/>
    </source>
</evidence>
<dbReference type="PANTHER" id="PTHR40465:SF1">
    <property type="entry name" value="DUF6534 DOMAIN-CONTAINING PROTEIN"/>
    <property type="match status" value="1"/>
</dbReference>